<evidence type="ECO:0000313" key="2">
    <source>
        <dbReference type="EMBL" id="KAJ7041827.1"/>
    </source>
</evidence>
<proteinExistence type="predicted"/>
<accession>A0AAD6X9P7</accession>
<sequence length="246" mass="26759">MLSDRFLIRSPGCLGPVSGNVPNGRSLILRCSELGLLVDTPNSQFGMAWSCDGTRRVLVVNIIQQSESLAQAVPAVNPLSSMCSFLSGGNKKKADKRAVEGVENSAGNTETTTATTMSTKPKPRCCKKNDETGAEADTDEEAEGAVKDNPEFFPVLQTTMKLAGPMPEGSLEHIKLYVNGYGEYIVGQQVLQGERKLLLAVEVAQSEAEHRNLMADLYAQDLALRKQELEFKERELASKVQLRMGP</sequence>
<feature type="region of interest" description="Disordered" evidence="1">
    <location>
        <begin position="100"/>
        <end position="147"/>
    </location>
</feature>
<feature type="compositionally biased region" description="Acidic residues" evidence="1">
    <location>
        <begin position="132"/>
        <end position="143"/>
    </location>
</feature>
<reference evidence="2" key="1">
    <citation type="submission" date="2023-03" db="EMBL/GenBank/DDBJ databases">
        <title>Massive genome expansion in bonnet fungi (Mycena s.s.) driven by repeated elements and novel gene families across ecological guilds.</title>
        <authorList>
            <consortium name="Lawrence Berkeley National Laboratory"/>
            <person name="Harder C.B."/>
            <person name="Miyauchi S."/>
            <person name="Viragh M."/>
            <person name="Kuo A."/>
            <person name="Thoen E."/>
            <person name="Andreopoulos B."/>
            <person name="Lu D."/>
            <person name="Skrede I."/>
            <person name="Drula E."/>
            <person name="Henrissat B."/>
            <person name="Morin E."/>
            <person name="Kohler A."/>
            <person name="Barry K."/>
            <person name="LaButti K."/>
            <person name="Morin E."/>
            <person name="Salamov A."/>
            <person name="Lipzen A."/>
            <person name="Mereny Z."/>
            <person name="Hegedus B."/>
            <person name="Baldrian P."/>
            <person name="Stursova M."/>
            <person name="Weitz H."/>
            <person name="Taylor A."/>
            <person name="Grigoriev I.V."/>
            <person name="Nagy L.G."/>
            <person name="Martin F."/>
            <person name="Kauserud H."/>
        </authorList>
    </citation>
    <scope>NUCLEOTIDE SEQUENCE</scope>
    <source>
        <strain evidence="2">CBHHK200</strain>
    </source>
</reference>
<dbReference type="Proteomes" id="UP001218188">
    <property type="component" value="Unassembled WGS sequence"/>
</dbReference>
<feature type="compositionally biased region" description="Low complexity" evidence="1">
    <location>
        <begin position="103"/>
        <end position="119"/>
    </location>
</feature>
<organism evidence="2 3">
    <name type="scientific">Mycena alexandri</name>
    <dbReference type="NCBI Taxonomy" id="1745969"/>
    <lineage>
        <taxon>Eukaryota</taxon>
        <taxon>Fungi</taxon>
        <taxon>Dikarya</taxon>
        <taxon>Basidiomycota</taxon>
        <taxon>Agaricomycotina</taxon>
        <taxon>Agaricomycetes</taxon>
        <taxon>Agaricomycetidae</taxon>
        <taxon>Agaricales</taxon>
        <taxon>Marasmiineae</taxon>
        <taxon>Mycenaceae</taxon>
        <taxon>Mycena</taxon>
    </lineage>
</organism>
<protein>
    <submittedName>
        <fullName evidence="2">Uncharacterized protein</fullName>
    </submittedName>
</protein>
<evidence type="ECO:0000256" key="1">
    <source>
        <dbReference type="SAM" id="MobiDB-lite"/>
    </source>
</evidence>
<comment type="caution">
    <text evidence="2">The sequence shown here is derived from an EMBL/GenBank/DDBJ whole genome shotgun (WGS) entry which is preliminary data.</text>
</comment>
<name>A0AAD6X9P7_9AGAR</name>
<gene>
    <name evidence="2" type="ORF">C8F04DRAFT_1176914</name>
</gene>
<evidence type="ECO:0000313" key="3">
    <source>
        <dbReference type="Proteomes" id="UP001218188"/>
    </source>
</evidence>
<dbReference type="AlphaFoldDB" id="A0AAD6X9P7"/>
<dbReference type="EMBL" id="JARJCM010000015">
    <property type="protein sequence ID" value="KAJ7041827.1"/>
    <property type="molecule type" value="Genomic_DNA"/>
</dbReference>
<keyword evidence="3" id="KW-1185">Reference proteome</keyword>